<feature type="compositionally biased region" description="Basic residues" evidence="1">
    <location>
        <begin position="126"/>
        <end position="138"/>
    </location>
</feature>
<organism evidence="2 3">
    <name type="scientific">Jimgerdemannia flammicorona</name>
    <dbReference type="NCBI Taxonomy" id="994334"/>
    <lineage>
        <taxon>Eukaryota</taxon>
        <taxon>Fungi</taxon>
        <taxon>Fungi incertae sedis</taxon>
        <taxon>Mucoromycota</taxon>
        <taxon>Mucoromycotina</taxon>
        <taxon>Endogonomycetes</taxon>
        <taxon>Endogonales</taxon>
        <taxon>Endogonaceae</taxon>
        <taxon>Jimgerdemannia</taxon>
    </lineage>
</organism>
<name>A0A433D2M8_9FUNG</name>
<comment type="caution">
    <text evidence="2">The sequence shown here is derived from an EMBL/GenBank/DDBJ whole genome shotgun (WGS) entry which is preliminary data.</text>
</comment>
<keyword evidence="3" id="KW-1185">Reference proteome</keyword>
<evidence type="ECO:0000313" key="2">
    <source>
        <dbReference type="EMBL" id="RUP45082.1"/>
    </source>
</evidence>
<reference evidence="2 3" key="1">
    <citation type="journal article" date="2018" name="New Phytol.">
        <title>Phylogenomics of Endogonaceae and evolution of mycorrhizas within Mucoromycota.</title>
        <authorList>
            <person name="Chang Y."/>
            <person name="Desiro A."/>
            <person name="Na H."/>
            <person name="Sandor L."/>
            <person name="Lipzen A."/>
            <person name="Clum A."/>
            <person name="Barry K."/>
            <person name="Grigoriev I.V."/>
            <person name="Martin F.M."/>
            <person name="Stajich J.E."/>
            <person name="Smith M.E."/>
            <person name="Bonito G."/>
            <person name="Spatafora J.W."/>
        </authorList>
    </citation>
    <scope>NUCLEOTIDE SEQUENCE [LARGE SCALE GENOMIC DNA]</scope>
    <source>
        <strain evidence="2 3">GMNB39</strain>
    </source>
</reference>
<sequence>MGGGTMASYAEGRPPRLGLGAKYLSHADTIWHLTGGSAIMENKLKHKILGGNQHMQVERDDATDNLERNGSRAQAEKVEEEDSRNAVVGKKRKVVGNRMRVVDHEEGEKKPVGNFLSMYLDERAEKKKKRKKKKKRNRGGGTGEGEGKDRG</sequence>
<feature type="region of interest" description="Disordered" evidence="1">
    <location>
        <begin position="119"/>
        <end position="151"/>
    </location>
</feature>
<protein>
    <submittedName>
        <fullName evidence="2">Uncharacterized protein</fullName>
    </submittedName>
</protein>
<accession>A0A433D2M8</accession>
<dbReference type="EMBL" id="RBNI01007857">
    <property type="protein sequence ID" value="RUP45082.1"/>
    <property type="molecule type" value="Genomic_DNA"/>
</dbReference>
<dbReference type="Proteomes" id="UP000268093">
    <property type="component" value="Unassembled WGS sequence"/>
</dbReference>
<evidence type="ECO:0000256" key="1">
    <source>
        <dbReference type="SAM" id="MobiDB-lite"/>
    </source>
</evidence>
<proteinExistence type="predicted"/>
<feature type="region of interest" description="Disordered" evidence="1">
    <location>
        <begin position="60"/>
        <end position="86"/>
    </location>
</feature>
<evidence type="ECO:0000313" key="3">
    <source>
        <dbReference type="Proteomes" id="UP000268093"/>
    </source>
</evidence>
<dbReference type="OrthoDB" id="5393235at2759"/>
<feature type="compositionally biased region" description="Basic and acidic residues" evidence="1">
    <location>
        <begin position="60"/>
        <end position="77"/>
    </location>
</feature>
<dbReference type="AlphaFoldDB" id="A0A433D2M8"/>
<gene>
    <name evidence="2" type="ORF">BC936DRAFT_148635</name>
</gene>